<dbReference type="GO" id="GO:0051301">
    <property type="term" value="P:cell division"/>
    <property type="evidence" value="ECO:0007669"/>
    <property type="project" value="UniProtKB-KW"/>
</dbReference>
<keyword evidence="7" id="KW-0539">Nucleus</keyword>
<dbReference type="GO" id="GO:0005654">
    <property type="term" value="C:nucleoplasm"/>
    <property type="evidence" value="ECO:0007669"/>
    <property type="project" value="UniProtKB-SubCell"/>
</dbReference>
<evidence type="ECO:0000256" key="5">
    <source>
        <dbReference type="ARBA" id="ARBA00022776"/>
    </source>
</evidence>
<sequence length="614" mass="70756">MCLCEFIRPTWTLLGFIKIILVAALKTRLSRQLVAHCHYELGKLLKFYTKTTELAKFHLENAYNCMKDLGAPFEESRMKVVCLLAELYIDMGLYDSIKAFLRIEVEVSRKYPFLHYKILFLFAEVYARSGESERARSILEAGIAMCHQKGNHVMEAYFRCSRGLLMSMQGGNLQEVIQTVMEVERLVQQFSEEDQYAINNVKSFTYSVQLCHFIANGMIKNAKKTLRKLQETIQKTTENQYVHDKPHFRWLGTEALTALTYILTVISSMQLAQFERAVRYSKLAVKQVEDMRIVHMRVATLGGRRSEEILSNFEMIVYENMVQTTLILGKPTETLVYLGKMLEMFRANKDIVPNFAPQFHTLLGLYSVYMKLPQNASMQFCTALKMNQDRELFVFNNLSLALVYLMEGRDEEFNELFERITPSSLGTEATTLRSAAHFVQALYGYLHSRQQDCKTNITDCLTIARDEDLPRIQALATLLLSQLFESRDRECLKNAHDWTQKSNDHILVMWANYQIFAMQSGTGQLDLAEQTKRNLDHAQAQIDEQRKLAAAHPSHAVVNYLPVVRMGVREHRSTLFCGLGYEYELELVVEDLQNTCTIWIESGIENVTTVPKTI</sequence>
<comment type="subcellular location">
    <subcellularLocation>
        <location evidence="1">Nucleus</location>
        <location evidence="1">Nucleoplasm</location>
    </subcellularLocation>
</comment>
<evidence type="ECO:0000256" key="10">
    <source>
        <dbReference type="ARBA" id="ARBA00030523"/>
    </source>
</evidence>
<evidence type="ECO:0000256" key="4">
    <source>
        <dbReference type="ARBA" id="ARBA00022618"/>
    </source>
</evidence>
<protein>
    <recommendedName>
        <fullName evidence="3">MAU2 chromatid cohesion factor homolog</fullName>
    </recommendedName>
    <alternativeName>
        <fullName evidence="10">Cohesin loading complex subunit SCC4 homolog</fullName>
    </alternativeName>
</protein>
<dbReference type="InterPro" id="IPR011990">
    <property type="entry name" value="TPR-like_helical_dom_sf"/>
</dbReference>
<dbReference type="Pfam" id="PF10345">
    <property type="entry name" value="Cohesin_load"/>
    <property type="match status" value="1"/>
</dbReference>
<comment type="similarity">
    <text evidence="2">Belongs to the SCC4/mau-2 family.</text>
</comment>
<keyword evidence="6" id="KW-0159">Chromosome partition</keyword>
<evidence type="ECO:0000256" key="6">
    <source>
        <dbReference type="ARBA" id="ARBA00022829"/>
    </source>
</evidence>
<organism evidence="11 12">
    <name type="scientific">Steinernema carpocapsae</name>
    <name type="common">Entomopathogenic nematode</name>
    <dbReference type="NCBI Taxonomy" id="34508"/>
    <lineage>
        <taxon>Eukaryota</taxon>
        <taxon>Metazoa</taxon>
        <taxon>Ecdysozoa</taxon>
        <taxon>Nematoda</taxon>
        <taxon>Chromadorea</taxon>
        <taxon>Rhabditida</taxon>
        <taxon>Tylenchina</taxon>
        <taxon>Panagrolaimomorpha</taxon>
        <taxon>Strongyloidoidea</taxon>
        <taxon>Steinernematidae</taxon>
        <taxon>Steinernema</taxon>
    </lineage>
</organism>
<reference evidence="11 12" key="2">
    <citation type="journal article" date="2019" name="G3 (Bethesda)">
        <title>Hybrid Assembly of the Genome of the Entomopathogenic Nematode Steinernema carpocapsae Identifies the X-Chromosome.</title>
        <authorList>
            <person name="Serra L."/>
            <person name="Macchietto M."/>
            <person name="Macias-Munoz A."/>
            <person name="McGill C.J."/>
            <person name="Rodriguez I.M."/>
            <person name="Rodriguez B."/>
            <person name="Murad R."/>
            <person name="Mortazavi A."/>
        </authorList>
    </citation>
    <scope>NUCLEOTIDE SEQUENCE [LARGE SCALE GENOMIC DNA]</scope>
    <source>
        <strain evidence="11 12">ALL</strain>
    </source>
</reference>
<dbReference type="GO" id="GO:0007059">
    <property type="term" value="P:chromosome segregation"/>
    <property type="evidence" value="ECO:0007669"/>
    <property type="project" value="UniProtKB-KW"/>
</dbReference>
<keyword evidence="5" id="KW-0498">Mitosis</keyword>
<dbReference type="OrthoDB" id="5565328at2759"/>
<evidence type="ECO:0000256" key="1">
    <source>
        <dbReference type="ARBA" id="ARBA00004642"/>
    </source>
</evidence>
<evidence type="ECO:0000256" key="9">
    <source>
        <dbReference type="ARBA" id="ARBA00025632"/>
    </source>
</evidence>
<dbReference type="PANTHER" id="PTHR21394">
    <property type="entry name" value="MAU2 CHROMATID COHESION FACTOR HOMOLOG"/>
    <property type="match status" value="1"/>
</dbReference>
<accession>A0A4V6A667</accession>
<proteinExistence type="inferred from homology"/>
<dbReference type="STRING" id="34508.A0A4V6A667"/>
<evidence type="ECO:0000313" key="12">
    <source>
        <dbReference type="Proteomes" id="UP000298663"/>
    </source>
</evidence>
<dbReference type="Proteomes" id="UP000298663">
    <property type="component" value="Unassembled WGS sequence"/>
</dbReference>
<dbReference type="EMBL" id="AZBU02000002">
    <property type="protein sequence ID" value="TKR93485.1"/>
    <property type="molecule type" value="Genomic_DNA"/>
</dbReference>
<keyword evidence="4" id="KW-0132">Cell division</keyword>
<evidence type="ECO:0000256" key="2">
    <source>
        <dbReference type="ARBA" id="ARBA00008585"/>
    </source>
</evidence>
<evidence type="ECO:0000256" key="3">
    <source>
        <dbReference type="ARBA" id="ARBA00017198"/>
    </source>
</evidence>
<comment type="function">
    <text evidence="9">Required for association of the cohesin complex with chromatin during interphase. Plays a role in sister chromatid cohesion and normal progression through prometaphase.</text>
</comment>
<dbReference type="AlphaFoldDB" id="A0A4V6A667"/>
<gene>
    <name evidence="11" type="ORF">L596_007934</name>
</gene>
<evidence type="ECO:0000313" key="11">
    <source>
        <dbReference type="EMBL" id="TKR93485.1"/>
    </source>
</evidence>
<dbReference type="SUPFAM" id="SSF48452">
    <property type="entry name" value="TPR-like"/>
    <property type="match status" value="1"/>
</dbReference>
<evidence type="ECO:0000256" key="7">
    <source>
        <dbReference type="ARBA" id="ARBA00023242"/>
    </source>
</evidence>
<dbReference type="GO" id="GO:0007064">
    <property type="term" value="P:mitotic sister chromatid cohesion"/>
    <property type="evidence" value="ECO:0007669"/>
    <property type="project" value="InterPro"/>
</dbReference>
<reference evidence="11 12" key="1">
    <citation type="journal article" date="2015" name="Genome Biol.">
        <title>Comparative genomics of Steinernema reveals deeply conserved gene regulatory networks.</title>
        <authorList>
            <person name="Dillman A.R."/>
            <person name="Macchietto M."/>
            <person name="Porter C.F."/>
            <person name="Rogers A."/>
            <person name="Williams B."/>
            <person name="Antoshechkin I."/>
            <person name="Lee M.M."/>
            <person name="Goodwin Z."/>
            <person name="Lu X."/>
            <person name="Lewis E.E."/>
            <person name="Goodrich-Blair H."/>
            <person name="Stock S.P."/>
            <person name="Adams B.J."/>
            <person name="Sternberg P.W."/>
            <person name="Mortazavi A."/>
        </authorList>
    </citation>
    <scope>NUCLEOTIDE SEQUENCE [LARGE SCALE GENOMIC DNA]</scope>
    <source>
        <strain evidence="11 12">ALL</strain>
    </source>
</reference>
<comment type="caution">
    <text evidence="11">The sequence shown here is derived from an EMBL/GenBank/DDBJ whole genome shotgun (WGS) entry which is preliminary data.</text>
</comment>
<evidence type="ECO:0000256" key="8">
    <source>
        <dbReference type="ARBA" id="ARBA00023306"/>
    </source>
</evidence>
<keyword evidence="8" id="KW-0131">Cell cycle</keyword>
<keyword evidence="12" id="KW-1185">Reference proteome</keyword>
<name>A0A4V6A667_STECR</name>
<dbReference type="InterPro" id="IPR019440">
    <property type="entry name" value="MAU2"/>
</dbReference>
<dbReference type="Gene3D" id="1.25.40.10">
    <property type="entry name" value="Tetratricopeptide repeat domain"/>
    <property type="match status" value="1"/>
</dbReference>